<dbReference type="InterPro" id="IPR050546">
    <property type="entry name" value="Glycosyl_Hydrlase_16"/>
</dbReference>
<dbReference type="GO" id="GO:0009251">
    <property type="term" value="P:glucan catabolic process"/>
    <property type="evidence" value="ECO:0007669"/>
    <property type="project" value="TreeGrafter"/>
</dbReference>
<evidence type="ECO:0000313" key="3">
    <source>
        <dbReference type="Proteomes" id="UP000054270"/>
    </source>
</evidence>
<name>A0A0D2P353_HYPSF</name>
<dbReference type="Pfam" id="PF26113">
    <property type="entry name" value="GH16_XgeA"/>
    <property type="match status" value="1"/>
</dbReference>
<dbReference type="SUPFAM" id="SSF49899">
    <property type="entry name" value="Concanavalin A-like lectins/glucanases"/>
    <property type="match status" value="1"/>
</dbReference>
<sequence>LLSAFALDLLKDYSGASFFDEWDFFGGWDNLTLGDVNWVDKSNATSKKLAFINGAGNAILKVDNTTNVVWQNKRDSVRVTTRKVYPIGTIWIADIVHMPFGCSVWPALWTKGPLWPADGEIDIIEGINLMQNNQIALHTQPGCNHSSPAPANQRGLSDQLDCGVEAGCTVRETAPNSFGSGFNSAGGGVYATHFDASSVWFWSRQNIPASIRRLSPTSALASLDDWGPPSANFPSGTNCNIANHFGSQSLVIDITLCGTWAGAPTIYSPQCSAQGKTGKCYDDNVIGTGDKYNDAYFEIKYVRAY</sequence>
<evidence type="ECO:0000259" key="1">
    <source>
        <dbReference type="PROSITE" id="PS51762"/>
    </source>
</evidence>
<dbReference type="Proteomes" id="UP000054270">
    <property type="component" value="Unassembled WGS sequence"/>
</dbReference>
<dbReference type="InterPro" id="IPR013320">
    <property type="entry name" value="ConA-like_dom_sf"/>
</dbReference>
<dbReference type="Gene3D" id="2.60.120.200">
    <property type="match status" value="1"/>
</dbReference>
<dbReference type="OrthoDB" id="192832at2759"/>
<dbReference type="CDD" id="cd02181">
    <property type="entry name" value="GH16_fungal_Lam16A_glucanase"/>
    <property type="match status" value="1"/>
</dbReference>
<dbReference type="PANTHER" id="PTHR10963">
    <property type="entry name" value="GLYCOSYL HYDROLASE-RELATED"/>
    <property type="match status" value="1"/>
</dbReference>
<gene>
    <name evidence="2" type="ORF">HYPSUDRAFT_111594</name>
</gene>
<reference evidence="3" key="1">
    <citation type="submission" date="2014-04" db="EMBL/GenBank/DDBJ databases">
        <title>Evolutionary Origins and Diversification of the Mycorrhizal Mutualists.</title>
        <authorList>
            <consortium name="DOE Joint Genome Institute"/>
            <consortium name="Mycorrhizal Genomics Consortium"/>
            <person name="Kohler A."/>
            <person name="Kuo A."/>
            <person name="Nagy L.G."/>
            <person name="Floudas D."/>
            <person name="Copeland A."/>
            <person name="Barry K.W."/>
            <person name="Cichocki N."/>
            <person name="Veneault-Fourrey C."/>
            <person name="LaButti K."/>
            <person name="Lindquist E.A."/>
            <person name="Lipzen A."/>
            <person name="Lundell T."/>
            <person name="Morin E."/>
            <person name="Murat C."/>
            <person name="Riley R."/>
            <person name="Ohm R."/>
            <person name="Sun H."/>
            <person name="Tunlid A."/>
            <person name="Henrissat B."/>
            <person name="Grigoriev I.V."/>
            <person name="Hibbett D.S."/>
            <person name="Martin F."/>
        </authorList>
    </citation>
    <scope>NUCLEOTIDE SEQUENCE [LARGE SCALE GENOMIC DNA]</scope>
    <source>
        <strain evidence="3">FD-334 SS-4</strain>
    </source>
</reference>
<dbReference type="AlphaFoldDB" id="A0A0D2P353"/>
<keyword evidence="2" id="KW-0378">Hydrolase</keyword>
<dbReference type="PROSITE" id="PS51762">
    <property type="entry name" value="GH16_2"/>
    <property type="match status" value="1"/>
</dbReference>
<feature type="non-terminal residue" evidence="2">
    <location>
        <position position="305"/>
    </location>
</feature>
<protein>
    <submittedName>
        <fullName evidence="2">Glycoside hydrolase family 16 protein</fullName>
    </submittedName>
</protein>
<proteinExistence type="predicted"/>
<organism evidence="2 3">
    <name type="scientific">Hypholoma sublateritium (strain FD-334 SS-4)</name>
    <dbReference type="NCBI Taxonomy" id="945553"/>
    <lineage>
        <taxon>Eukaryota</taxon>
        <taxon>Fungi</taxon>
        <taxon>Dikarya</taxon>
        <taxon>Basidiomycota</taxon>
        <taxon>Agaricomycotina</taxon>
        <taxon>Agaricomycetes</taxon>
        <taxon>Agaricomycetidae</taxon>
        <taxon>Agaricales</taxon>
        <taxon>Agaricineae</taxon>
        <taxon>Strophariaceae</taxon>
        <taxon>Hypholoma</taxon>
    </lineage>
</organism>
<dbReference type="PANTHER" id="PTHR10963:SF24">
    <property type="entry name" value="GLYCOSIDASE C21B10.07-RELATED"/>
    <property type="match status" value="1"/>
</dbReference>
<feature type="domain" description="GH16" evidence="1">
    <location>
        <begin position="11"/>
        <end position="269"/>
    </location>
</feature>
<dbReference type="EMBL" id="KN817545">
    <property type="protein sequence ID" value="KJA23116.1"/>
    <property type="molecule type" value="Genomic_DNA"/>
</dbReference>
<dbReference type="STRING" id="945553.A0A0D2P353"/>
<evidence type="ECO:0000313" key="2">
    <source>
        <dbReference type="EMBL" id="KJA23116.1"/>
    </source>
</evidence>
<dbReference type="InterPro" id="IPR000757">
    <property type="entry name" value="Beta-glucanase-like"/>
</dbReference>
<dbReference type="GO" id="GO:0004553">
    <property type="term" value="F:hydrolase activity, hydrolyzing O-glycosyl compounds"/>
    <property type="evidence" value="ECO:0007669"/>
    <property type="project" value="InterPro"/>
</dbReference>
<dbReference type="OMA" id="WAMQLET"/>
<feature type="non-terminal residue" evidence="2">
    <location>
        <position position="1"/>
    </location>
</feature>
<accession>A0A0D2P353</accession>
<keyword evidence="3" id="KW-1185">Reference proteome</keyword>